<dbReference type="Proteomes" id="UP000748756">
    <property type="component" value="Unassembled WGS sequence"/>
</dbReference>
<name>A0A9P5RNP1_9FUNG</name>
<comment type="caution">
    <text evidence="1">The sequence shown here is derived from an EMBL/GenBank/DDBJ whole genome shotgun (WGS) entry which is preliminary data.</text>
</comment>
<evidence type="ECO:0000313" key="2">
    <source>
        <dbReference type="Proteomes" id="UP000748756"/>
    </source>
</evidence>
<keyword evidence="2" id="KW-1185">Reference proteome</keyword>
<organism evidence="1 2">
    <name type="scientific">Linnemannia schmuckeri</name>
    <dbReference type="NCBI Taxonomy" id="64567"/>
    <lineage>
        <taxon>Eukaryota</taxon>
        <taxon>Fungi</taxon>
        <taxon>Fungi incertae sedis</taxon>
        <taxon>Mucoromycota</taxon>
        <taxon>Mortierellomycotina</taxon>
        <taxon>Mortierellomycetes</taxon>
        <taxon>Mortierellales</taxon>
        <taxon>Mortierellaceae</taxon>
        <taxon>Linnemannia</taxon>
    </lineage>
</organism>
<proteinExistence type="predicted"/>
<gene>
    <name evidence="1" type="ORF">BG015_002352</name>
</gene>
<protein>
    <submittedName>
        <fullName evidence="1">Uncharacterized protein</fullName>
    </submittedName>
</protein>
<sequence length="252" mass="28818">MVHAFGQDMMNMYLADRKDAHCSIHSNASNRLPHYYTSVLYQELYRLEHVTVVIDPVFKRTCCIIPDNDPVRLPKEEAVQHVVQFLQVHKSIFPGCLKTFQTAPDRISFRPSLSCTIEIGKAVDLILPPYKPTYLPATSWAQVSAHRHSVELSCVKEVFNLDPVVAEGLLLQRCRVLTRNDLRFLVPGSFEWAVQEKEVVESLGQSCTMRRSLFAYREMSSIDSPSPAPLTHGLFQLKGSHFKSTTYRYRMT</sequence>
<accession>A0A9P5RNP1</accession>
<dbReference type="AlphaFoldDB" id="A0A9P5RNP1"/>
<reference evidence="1" key="1">
    <citation type="journal article" date="2020" name="Fungal Divers.">
        <title>Resolving the Mortierellaceae phylogeny through synthesis of multi-gene phylogenetics and phylogenomics.</title>
        <authorList>
            <person name="Vandepol N."/>
            <person name="Liber J."/>
            <person name="Desiro A."/>
            <person name="Na H."/>
            <person name="Kennedy M."/>
            <person name="Barry K."/>
            <person name="Grigoriev I.V."/>
            <person name="Miller A.N."/>
            <person name="O'Donnell K."/>
            <person name="Stajich J.E."/>
            <person name="Bonito G."/>
        </authorList>
    </citation>
    <scope>NUCLEOTIDE SEQUENCE</scope>
    <source>
        <strain evidence="1">NRRL 6426</strain>
    </source>
</reference>
<evidence type="ECO:0000313" key="1">
    <source>
        <dbReference type="EMBL" id="KAF9138500.1"/>
    </source>
</evidence>
<dbReference type="EMBL" id="JAAAUQ010001465">
    <property type="protein sequence ID" value="KAF9138500.1"/>
    <property type="molecule type" value="Genomic_DNA"/>
</dbReference>